<evidence type="ECO:0000313" key="8">
    <source>
        <dbReference type="Proteomes" id="UP001206595"/>
    </source>
</evidence>
<evidence type="ECO:0000256" key="1">
    <source>
        <dbReference type="ARBA" id="ARBA00004123"/>
    </source>
</evidence>
<gene>
    <name evidence="7" type="ORF">K450DRAFT_240001</name>
</gene>
<dbReference type="RefSeq" id="XP_051444979.1">
    <property type="nucleotide sequence ID" value="XM_051588859.1"/>
</dbReference>
<comment type="caution">
    <text evidence="7">The sequence shown here is derived from an EMBL/GenBank/DDBJ whole genome shotgun (WGS) entry which is preliminary data.</text>
</comment>
<comment type="subcellular location">
    <subcellularLocation>
        <location evidence="1">Nucleus</location>
    </subcellularLocation>
</comment>
<keyword evidence="5" id="KW-0539">Nucleus</keyword>
<comment type="similarity">
    <text evidence="2">Belongs to the SNF5 family.</text>
</comment>
<dbReference type="Proteomes" id="UP001206595">
    <property type="component" value="Unassembled WGS sequence"/>
</dbReference>
<dbReference type="AlphaFoldDB" id="A0AAD5HD68"/>
<sequence>MDIHTRYAAYSSLPPASTSHAAGRNILTPSVRSITIETPLQKKNLGHYIQKDTEYQNILNKQRNEHIQLAKQKKGDIEMYNIEKDYRHRLQSHYFGPGYRGPGNVPTNGPSQILYPMQRPKRFKSSELRVGVAYSREQNQKEERLVPIRIDLEAEGYRLSDTFTWNLNETVITPEAFAAVLCDDLSLPAPLFATDIAKAIREQTEDYYLHAPTISESNENSPPCRQLQEAASLGLELRTVIKLDITVGNRALIDQFEWDIASQNNSPEQFADILATDLGLGGEFKTAIAHSIREQVHVYMKSLLLTGYEFDGSPVDDDELKQVFLPRVKKSIRNDDVSVQFTPVILHLTDPEVEKIERDRMRETRRKRRQKRSRRGVTVPDREPQKTHRTGRASAPQLELNEDQMLGELSDQGTPGNYGYTQTMSMRSSTSQRKSAQQARASIAADAAMNNSPGYPVSRHPDHLSMALGMGNRLMLTGRPTHSNRPY</sequence>
<dbReference type="GeneID" id="75914204"/>
<evidence type="ECO:0000256" key="6">
    <source>
        <dbReference type="SAM" id="MobiDB-lite"/>
    </source>
</evidence>
<evidence type="ECO:0000256" key="3">
    <source>
        <dbReference type="ARBA" id="ARBA00023015"/>
    </source>
</evidence>
<evidence type="ECO:0000256" key="5">
    <source>
        <dbReference type="ARBA" id="ARBA00023242"/>
    </source>
</evidence>
<name>A0AAD5HD68_UMBRA</name>
<proteinExistence type="inferred from homology"/>
<evidence type="ECO:0000256" key="4">
    <source>
        <dbReference type="ARBA" id="ARBA00023163"/>
    </source>
</evidence>
<evidence type="ECO:0000256" key="2">
    <source>
        <dbReference type="ARBA" id="ARBA00010239"/>
    </source>
</evidence>
<dbReference type="GO" id="GO:0000228">
    <property type="term" value="C:nuclear chromosome"/>
    <property type="evidence" value="ECO:0007669"/>
    <property type="project" value="InterPro"/>
</dbReference>
<protein>
    <recommendedName>
        <fullName evidence="9">SNF5-domain-containing protein</fullName>
    </recommendedName>
</protein>
<reference evidence="7" key="1">
    <citation type="submission" date="2021-06" db="EMBL/GenBank/DDBJ databases">
        <authorList>
            <consortium name="DOE Joint Genome Institute"/>
            <person name="Mondo S.J."/>
            <person name="Amses K.R."/>
            <person name="Simmons D.R."/>
            <person name="Longcore J.E."/>
            <person name="Seto K."/>
            <person name="Alves G.H."/>
            <person name="Bonds A.E."/>
            <person name="Quandt C.A."/>
            <person name="Davis W.J."/>
            <person name="Chang Y."/>
            <person name="Letcher P.M."/>
            <person name="Powell M.J."/>
            <person name="Kuo A."/>
            <person name="Labutti K."/>
            <person name="Pangilinan J."/>
            <person name="Andreopoulos W."/>
            <person name="Tritt A."/>
            <person name="Riley R."/>
            <person name="Hundley H."/>
            <person name="Johnson J."/>
            <person name="Lipzen A."/>
            <person name="Barry K."/>
            <person name="Berbee M.L."/>
            <person name="Buchler N.E."/>
            <person name="Grigoriev I.V."/>
            <person name="Spatafora J.W."/>
            <person name="Stajich J.E."/>
            <person name="James T.Y."/>
        </authorList>
    </citation>
    <scope>NUCLEOTIDE SEQUENCE</scope>
    <source>
        <strain evidence="7">AG</strain>
    </source>
</reference>
<feature type="compositionally biased region" description="Basic residues" evidence="6">
    <location>
        <begin position="363"/>
        <end position="375"/>
    </location>
</feature>
<dbReference type="InterPro" id="IPR006939">
    <property type="entry name" value="SNF5"/>
</dbReference>
<organism evidence="7 8">
    <name type="scientific">Umbelopsis ramanniana AG</name>
    <dbReference type="NCBI Taxonomy" id="1314678"/>
    <lineage>
        <taxon>Eukaryota</taxon>
        <taxon>Fungi</taxon>
        <taxon>Fungi incertae sedis</taxon>
        <taxon>Mucoromycota</taxon>
        <taxon>Mucoromycotina</taxon>
        <taxon>Umbelopsidomycetes</taxon>
        <taxon>Umbelopsidales</taxon>
        <taxon>Umbelopsidaceae</taxon>
        <taxon>Umbelopsis</taxon>
    </lineage>
</organism>
<dbReference type="GO" id="GO:0006338">
    <property type="term" value="P:chromatin remodeling"/>
    <property type="evidence" value="ECO:0007669"/>
    <property type="project" value="InterPro"/>
</dbReference>
<dbReference type="Pfam" id="PF04855">
    <property type="entry name" value="SNF5"/>
    <property type="match status" value="1"/>
</dbReference>
<accession>A0AAD5HD68</accession>
<keyword evidence="8" id="KW-1185">Reference proteome</keyword>
<dbReference type="EMBL" id="MU620916">
    <property type="protein sequence ID" value="KAI8579975.1"/>
    <property type="molecule type" value="Genomic_DNA"/>
</dbReference>
<feature type="region of interest" description="Disordered" evidence="6">
    <location>
        <begin position="357"/>
        <end position="399"/>
    </location>
</feature>
<reference evidence="7" key="2">
    <citation type="journal article" date="2022" name="Proc. Natl. Acad. Sci. U.S.A.">
        <title>Diploid-dominant life cycles characterize the early evolution of Fungi.</title>
        <authorList>
            <person name="Amses K.R."/>
            <person name="Simmons D.R."/>
            <person name="Longcore J.E."/>
            <person name="Mondo S.J."/>
            <person name="Seto K."/>
            <person name="Jeronimo G.H."/>
            <person name="Bonds A.E."/>
            <person name="Quandt C.A."/>
            <person name="Davis W.J."/>
            <person name="Chang Y."/>
            <person name="Federici B.A."/>
            <person name="Kuo A."/>
            <person name="LaButti K."/>
            <person name="Pangilinan J."/>
            <person name="Andreopoulos W."/>
            <person name="Tritt A."/>
            <person name="Riley R."/>
            <person name="Hundley H."/>
            <person name="Johnson J."/>
            <person name="Lipzen A."/>
            <person name="Barry K."/>
            <person name="Lang B.F."/>
            <person name="Cuomo C.A."/>
            <person name="Buchler N.E."/>
            <person name="Grigoriev I.V."/>
            <person name="Spatafora J.W."/>
            <person name="Stajich J.E."/>
            <person name="James T.Y."/>
        </authorList>
    </citation>
    <scope>NUCLEOTIDE SEQUENCE</scope>
    <source>
        <strain evidence="7">AG</strain>
    </source>
</reference>
<keyword evidence="4" id="KW-0804">Transcription</keyword>
<evidence type="ECO:0008006" key="9">
    <source>
        <dbReference type="Google" id="ProtNLM"/>
    </source>
</evidence>
<keyword evidence="3" id="KW-0805">Transcription regulation</keyword>
<dbReference type="PANTHER" id="PTHR10019">
    <property type="entry name" value="SNF5"/>
    <property type="match status" value="1"/>
</dbReference>
<evidence type="ECO:0000313" key="7">
    <source>
        <dbReference type="EMBL" id="KAI8579975.1"/>
    </source>
</evidence>